<dbReference type="PANTHER" id="PTHR42870:SF1">
    <property type="entry name" value="NON-SPECIFIC LIPID-TRANSFER PROTEIN-LIKE 2"/>
    <property type="match status" value="1"/>
</dbReference>
<dbReference type="Gene3D" id="3.40.47.10">
    <property type="match status" value="1"/>
</dbReference>
<dbReference type="PROSITE" id="PS00758">
    <property type="entry name" value="ARGE_DAPE_CPG2_1"/>
    <property type="match status" value="1"/>
</dbReference>
<dbReference type="SUPFAM" id="SSF53901">
    <property type="entry name" value="Thiolase-like"/>
    <property type="match status" value="2"/>
</dbReference>
<keyword evidence="4" id="KW-1185">Reference proteome</keyword>
<evidence type="ECO:0000313" key="3">
    <source>
        <dbReference type="EMBL" id="API59906.1"/>
    </source>
</evidence>
<dbReference type="InterPro" id="IPR001261">
    <property type="entry name" value="ArgE/DapE_CS"/>
</dbReference>
<sequence length="393" mass="41855">MKYGEKQAIISGIGQSRIGRRLDVPGLTLTVDAIERALDDAGLAASDIDGMTSWPGFMPDSPGFSPVSIGEVKEAFGFDLNYYSAGPEASQLSAIINACMAVATGQARHVVCFRTMTESSAMAKGERSSVIGQRTARVDGLFQWLSPFGAVSASNWVGMIAQRYLHEFGKTRADLAPIALNARANAARNPAAIYREALSLDDYMAARMISAPLCLYDCDVPIDGSTVLIISHRDTAPDLRSKAIRIEAACGTLIGRDSWDQQPDPTRFMASAAAERMWSRTDLKPNDVDVACLYDGFSFLTVLWIEALGYCGRGEALDFIAGGHRIAPDGELPLNPHGGQLSAGRTHGFGFVHEAVTQLRGGAGERQIGGDPSTAVITNGGGNIASALLLVRD</sequence>
<reference evidence="4" key="1">
    <citation type="submission" date="2016-11" db="EMBL/GenBank/DDBJ databases">
        <title>Complete Genome Sequence of alachlor-degrading Sphingomonas sp. strain JJ-A5.</title>
        <authorList>
            <person name="Lee H."/>
            <person name="Ka J.-O."/>
        </authorList>
    </citation>
    <scope>NUCLEOTIDE SEQUENCE [LARGE SCALE GENOMIC DNA]</scope>
    <source>
        <strain evidence="4">JJ-A5</strain>
    </source>
</reference>
<evidence type="ECO:0000313" key="4">
    <source>
        <dbReference type="Proteomes" id="UP000182063"/>
    </source>
</evidence>
<dbReference type="PANTHER" id="PTHR42870">
    <property type="entry name" value="ACETYL-COA C-ACETYLTRANSFERASE"/>
    <property type="match status" value="1"/>
</dbReference>
<dbReference type="OrthoDB" id="9790314at2"/>
<evidence type="ECO:0000256" key="1">
    <source>
        <dbReference type="ARBA" id="ARBA00022801"/>
    </source>
</evidence>
<accession>A0A1L3ZW98</accession>
<dbReference type="EMBL" id="CP018221">
    <property type="protein sequence ID" value="API59906.1"/>
    <property type="molecule type" value="Genomic_DNA"/>
</dbReference>
<dbReference type="GO" id="GO:0003988">
    <property type="term" value="F:acetyl-CoA C-acyltransferase activity"/>
    <property type="evidence" value="ECO:0007669"/>
    <property type="project" value="UniProtKB-ARBA"/>
</dbReference>
<gene>
    <name evidence="3" type="ORF">BSL82_11780</name>
</gene>
<protein>
    <submittedName>
        <fullName evidence="3">DitF protein</fullName>
    </submittedName>
</protein>
<dbReference type="RefSeq" id="WP_072597696.1">
    <property type="nucleotide sequence ID" value="NZ_CP018221.1"/>
</dbReference>
<dbReference type="STRING" id="1921510.BSL82_11780"/>
<dbReference type="CDD" id="cd00829">
    <property type="entry name" value="SCP-x_thiolase"/>
    <property type="match status" value="1"/>
</dbReference>
<dbReference type="Proteomes" id="UP000182063">
    <property type="component" value="Chromosome"/>
</dbReference>
<dbReference type="InterPro" id="IPR055140">
    <property type="entry name" value="Thiolase_C_2"/>
</dbReference>
<organism evidence="3 4">
    <name type="scientific">Tardibacter chloracetimidivorans</name>
    <dbReference type="NCBI Taxonomy" id="1921510"/>
    <lineage>
        <taxon>Bacteria</taxon>
        <taxon>Pseudomonadati</taxon>
        <taxon>Pseudomonadota</taxon>
        <taxon>Alphaproteobacteria</taxon>
        <taxon>Sphingomonadales</taxon>
        <taxon>Sphingomonadaceae</taxon>
        <taxon>Tardibacter</taxon>
    </lineage>
</organism>
<dbReference type="InterPro" id="IPR016039">
    <property type="entry name" value="Thiolase-like"/>
</dbReference>
<keyword evidence="1" id="KW-0378">Hydrolase</keyword>
<dbReference type="Pfam" id="PF22691">
    <property type="entry name" value="Thiolase_C_1"/>
    <property type="match status" value="1"/>
</dbReference>
<feature type="domain" description="Thiolase C-terminal" evidence="2">
    <location>
        <begin position="258"/>
        <end position="389"/>
    </location>
</feature>
<evidence type="ECO:0000259" key="2">
    <source>
        <dbReference type="Pfam" id="PF22691"/>
    </source>
</evidence>
<dbReference type="InterPro" id="IPR002155">
    <property type="entry name" value="Thiolase"/>
</dbReference>
<dbReference type="PIRSF" id="PIRSF000429">
    <property type="entry name" value="Ac-CoA_Ac_transf"/>
    <property type="match status" value="1"/>
</dbReference>
<dbReference type="KEGG" id="sphj:BSL82_11780"/>
<name>A0A1L3ZW98_9SPHN</name>
<proteinExistence type="predicted"/>
<dbReference type="AlphaFoldDB" id="A0A1L3ZW98"/>